<organism evidence="13 14">
    <name type="scientific">Sphingomonas ginkgonis</name>
    <dbReference type="NCBI Taxonomy" id="2315330"/>
    <lineage>
        <taxon>Bacteria</taxon>
        <taxon>Pseudomonadati</taxon>
        <taxon>Pseudomonadota</taxon>
        <taxon>Alphaproteobacteria</taxon>
        <taxon>Sphingomonadales</taxon>
        <taxon>Sphingomonadaceae</taxon>
        <taxon>Sphingomonas</taxon>
    </lineage>
</organism>
<dbReference type="GO" id="GO:0006751">
    <property type="term" value="P:glutathione catabolic process"/>
    <property type="evidence" value="ECO:0007669"/>
    <property type="project" value="UniProtKB-UniRule"/>
</dbReference>
<dbReference type="EC" id="2.3.2.2" evidence="11"/>
<keyword evidence="12" id="KW-0732">Signal</keyword>
<feature type="binding site" evidence="10">
    <location>
        <begin position="453"/>
        <end position="454"/>
    </location>
    <ligand>
        <name>L-glutamate</name>
        <dbReference type="ChEBI" id="CHEBI:29985"/>
    </ligand>
</feature>
<comment type="catalytic activity">
    <reaction evidence="8 11">
        <text>an N-terminal (5-L-glutamyl)-[peptide] + an alpha-amino acid = 5-L-glutamyl amino acid + an N-terminal L-alpha-aminoacyl-[peptide]</text>
        <dbReference type="Rhea" id="RHEA:23904"/>
        <dbReference type="Rhea" id="RHEA-COMP:9780"/>
        <dbReference type="Rhea" id="RHEA-COMP:9795"/>
        <dbReference type="ChEBI" id="CHEBI:77644"/>
        <dbReference type="ChEBI" id="CHEBI:78597"/>
        <dbReference type="ChEBI" id="CHEBI:78599"/>
        <dbReference type="ChEBI" id="CHEBI:78608"/>
        <dbReference type="EC" id="2.3.2.2"/>
    </reaction>
</comment>
<keyword evidence="7 11" id="KW-0012">Acyltransferase</keyword>
<evidence type="ECO:0000256" key="9">
    <source>
        <dbReference type="PIRSR" id="PIRSR600101-1"/>
    </source>
</evidence>
<comment type="caution">
    <text evidence="13">The sequence shown here is derived from an EMBL/GenBank/DDBJ whole genome shotgun (WGS) entry which is preliminary data.</text>
</comment>
<feature type="binding site" evidence="10">
    <location>
        <position position="101"/>
    </location>
    <ligand>
        <name>L-glutamate</name>
        <dbReference type="ChEBI" id="CHEBI:29985"/>
    </ligand>
</feature>
<evidence type="ECO:0000256" key="1">
    <source>
        <dbReference type="ARBA" id="ARBA00001049"/>
    </source>
</evidence>
<dbReference type="InterPro" id="IPR043138">
    <property type="entry name" value="GGT_lsub"/>
</dbReference>
<comment type="catalytic activity">
    <reaction evidence="1 11">
        <text>an S-substituted glutathione + H2O = an S-substituted L-cysteinylglycine + L-glutamate</text>
        <dbReference type="Rhea" id="RHEA:59468"/>
        <dbReference type="ChEBI" id="CHEBI:15377"/>
        <dbReference type="ChEBI" id="CHEBI:29985"/>
        <dbReference type="ChEBI" id="CHEBI:90779"/>
        <dbReference type="ChEBI" id="CHEBI:143103"/>
        <dbReference type="EC" id="3.4.19.13"/>
    </reaction>
</comment>
<dbReference type="GO" id="GO:0103068">
    <property type="term" value="F:leukotriene C4 gamma-glutamyl transferase activity"/>
    <property type="evidence" value="ECO:0007669"/>
    <property type="project" value="UniProtKB-EC"/>
</dbReference>
<accession>A0A3R9Y3Y8</accession>
<evidence type="ECO:0000256" key="3">
    <source>
        <dbReference type="ARBA" id="ARBA00009381"/>
    </source>
</evidence>
<evidence type="ECO:0000313" key="13">
    <source>
        <dbReference type="EMBL" id="RST29655.1"/>
    </source>
</evidence>
<evidence type="ECO:0000256" key="12">
    <source>
        <dbReference type="SAM" id="SignalP"/>
    </source>
</evidence>
<keyword evidence="4 11" id="KW-0808">Transferase</keyword>
<dbReference type="InterPro" id="IPR029055">
    <property type="entry name" value="Ntn_hydrolases_N"/>
</dbReference>
<evidence type="ECO:0000256" key="4">
    <source>
        <dbReference type="ARBA" id="ARBA00022679"/>
    </source>
</evidence>
<feature type="signal peptide" evidence="12">
    <location>
        <begin position="1"/>
        <end position="18"/>
    </location>
</feature>
<keyword evidence="6 11" id="KW-0865">Zymogen</keyword>
<evidence type="ECO:0000256" key="11">
    <source>
        <dbReference type="RuleBase" id="RU368036"/>
    </source>
</evidence>
<evidence type="ECO:0000256" key="5">
    <source>
        <dbReference type="ARBA" id="ARBA00022801"/>
    </source>
</evidence>
<dbReference type="GO" id="GO:0006750">
    <property type="term" value="P:glutathione biosynthetic process"/>
    <property type="evidence" value="ECO:0007669"/>
    <property type="project" value="UniProtKB-KW"/>
</dbReference>
<feature type="chain" id="PRO_5018565888" description="Glutathione hydrolase proenzyme" evidence="12">
    <location>
        <begin position="19"/>
        <end position="569"/>
    </location>
</feature>
<keyword evidence="11" id="KW-0317">Glutathione biosynthesis</keyword>
<dbReference type="PRINTS" id="PR01210">
    <property type="entry name" value="GGTRANSPTASE"/>
</dbReference>
<dbReference type="AlphaFoldDB" id="A0A3R9Y3Y8"/>
<reference evidence="13 14" key="1">
    <citation type="submission" date="2018-12" db="EMBL/GenBank/DDBJ databases">
        <title>Sphingomonas sp. HMF7854 Genome sequencing and assembly.</title>
        <authorList>
            <person name="Cha I."/>
            <person name="Kang H."/>
            <person name="Kim H."/>
            <person name="Kang J."/>
            <person name="Joh K."/>
        </authorList>
    </citation>
    <scope>NUCLEOTIDE SEQUENCE [LARGE SCALE GENOMIC DNA]</scope>
    <source>
        <strain evidence="13 14">HMF7854</strain>
    </source>
</reference>
<dbReference type="OrthoDB" id="9781342at2"/>
<dbReference type="EC" id="3.4.19.13" evidence="11"/>
<dbReference type="Pfam" id="PF01019">
    <property type="entry name" value="G_glu_transpept"/>
    <property type="match status" value="1"/>
</dbReference>
<dbReference type="InterPro" id="IPR051792">
    <property type="entry name" value="GGT_bact"/>
</dbReference>
<evidence type="ECO:0000256" key="6">
    <source>
        <dbReference type="ARBA" id="ARBA00023145"/>
    </source>
</evidence>
<dbReference type="NCBIfam" id="TIGR00066">
    <property type="entry name" value="g_glut_trans"/>
    <property type="match status" value="1"/>
</dbReference>
<dbReference type="Gene3D" id="3.60.20.40">
    <property type="match status" value="1"/>
</dbReference>
<dbReference type="Proteomes" id="UP000274661">
    <property type="component" value="Unassembled WGS sequence"/>
</dbReference>
<dbReference type="InterPro" id="IPR043137">
    <property type="entry name" value="GGT_ssub_C"/>
</dbReference>
<dbReference type="Gene3D" id="1.10.246.130">
    <property type="match status" value="1"/>
</dbReference>
<evidence type="ECO:0000256" key="7">
    <source>
        <dbReference type="ARBA" id="ARBA00023315"/>
    </source>
</evidence>
<comment type="subunit">
    <text evidence="11">This enzyme consists of two polypeptide chains, which are synthesized in precursor form from a single polypeptide.</text>
</comment>
<comment type="similarity">
    <text evidence="3 11">Belongs to the gamma-glutamyltransferase family.</text>
</comment>
<keyword evidence="5 11" id="KW-0378">Hydrolase</keyword>
<dbReference type="InterPro" id="IPR000101">
    <property type="entry name" value="GGT_peptidase"/>
</dbReference>
<dbReference type="PANTHER" id="PTHR43199">
    <property type="entry name" value="GLUTATHIONE HYDROLASE"/>
    <property type="match status" value="1"/>
</dbReference>
<comment type="pathway">
    <text evidence="11">Sulfur metabolism; glutathione metabolism.</text>
</comment>
<proteinExistence type="inferred from homology"/>
<dbReference type="PROSITE" id="PS51257">
    <property type="entry name" value="PROKAR_LIPOPROTEIN"/>
    <property type="match status" value="1"/>
</dbReference>
<comment type="catalytic activity">
    <reaction evidence="2 11">
        <text>glutathione + H2O = L-cysteinylglycine + L-glutamate</text>
        <dbReference type="Rhea" id="RHEA:28807"/>
        <dbReference type="ChEBI" id="CHEBI:15377"/>
        <dbReference type="ChEBI" id="CHEBI:29985"/>
        <dbReference type="ChEBI" id="CHEBI:57925"/>
        <dbReference type="ChEBI" id="CHEBI:61694"/>
        <dbReference type="EC" id="3.4.19.13"/>
    </reaction>
</comment>
<sequence length="569" mass="59840">MRSRLFLAFAVLSLTGCATTTVLPPPAASPVGLESGMISAADPRAAAAGVEMLRQGGTAADAALATMVALTVVEPQSSGIGGGSFMVTDDGRGHVQSYDSREAAPHAASGDWFFVNEQPLTVPQAIPGGRSVGVPGNMRQMALVHRDHGRLAWAALFQPAIRLARDGFHITPRLFQSLGTYRETGALSAEARALYYQPDGSPKPVGTLIRNPALAAFLKSVAARGPEAFYHGDNAGRIVAAVTTAPRNPAPMAAGDLATYDAKERIPVCGTYRTYRICGMGPPSSGATTVFATLKMLERFDLSRLGPDNVTSWHLIAESMRLAYADRDKYLADSDYVHVPVAGLIDAGYLSQRAQLIAPDRTMTSVAAGNPHGAPVAADRPLQPVEHGTSHFVAVDRAGNIATITSTIESPFGSGLMVNGYYLNNELTDFSLVPQMNGTPVANRVEGGKRPRSSMAPTIVYAADGRPRLAVGAAGGATIPAQVLKAIIGVIDWRLSAQQAIALPVLFSPGDTVFVERGSSMEAMVPQLEALGHKVQVRDPSFKANAIEWVNGRLVGAADPRSEGVAISE</sequence>
<comment type="PTM">
    <text evidence="11">Cleaved by autocatalysis into a large and a small subunit.</text>
</comment>
<evidence type="ECO:0000256" key="10">
    <source>
        <dbReference type="PIRSR" id="PIRSR600101-2"/>
    </source>
</evidence>
<evidence type="ECO:0000256" key="2">
    <source>
        <dbReference type="ARBA" id="ARBA00001089"/>
    </source>
</evidence>
<dbReference type="EMBL" id="RWJF01000001">
    <property type="protein sequence ID" value="RST29655.1"/>
    <property type="molecule type" value="Genomic_DNA"/>
</dbReference>
<name>A0A3R9Y3Y8_9SPHN</name>
<evidence type="ECO:0000313" key="14">
    <source>
        <dbReference type="Proteomes" id="UP000274661"/>
    </source>
</evidence>
<feature type="binding site" evidence="10">
    <location>
        <position position="429"/>
    </location>
    <ligand>
        <name>L-glutamate</name>
        <dbReference type="ChEBI" id="CHEBI:29985"/>
    </ligand>
</feature>
<dbReference type="SUPFAM" id="SSF56235">
    <property type="entry name" value="N-terminal nucleophile aminohydrolases (Ntn hydrolases)"/>
    <property type="match status" value="1"/>
</dbReference>
<dbReference type="RefSeq" id="WP_126717494.1">
    <property type="nucleotide sequence ID" value="NZ_RWJF01000001.1"/>
</dbReference>
<keyword evidence="14" id="KW-1185">Reference proteome</keyword>
<feature type="binding site" evidence="10">
    <location>
        <position position="476"/>
    </location>
    <ligand>
        <name>L-glutamate</name>
        <dbReference type="ChEBI" id="CHEBI:29985"/>
    </ligand>
</feature>
<dbReference type="GO" id="GO:0036374">
    <property type="term" value="F:glutathione hydrolase activity"/>
    <property type="evidence" value="ECO:0007669"/>
    <property type="project" value="UniProtKB-UniRule"/>
</dbReference>
<evidence type="ECO:0000256" key="8">
    <source>
        <dbReference type="ARBA" id="ARBA00047417"/>
    </source>
</evidence>
<protein>
    <recommendedName>
        <fullName evidence="11">Glutathione hydrolase proenzyme</fullName>
        <ecNumber evidence="11">2.3.2.2</ecNumber>
        <ecNumber evidence="11">3.4.19.13</ecNumber>
    </recommendedName>
    <component>
        <recommendedName>
            <fullName evidence="11">Glutathione hydrolase large chain</fullName>
        </recommendedName>
    </component>
    <component>
        <recommendedName>
            <fullName evidence="11">Glutathione hydrolase small chain</fullName>
        </recommendedName>
    </component>
</protein>
<dbReference type="UniPathway" id="UPA00204"/>
<gene>
    <name evidence="13" type="primary">ggt</name>
    <name evidence="13" type="ORF">HMF7854_01540</name>
</gene>
<dbReference type="PANTHER" id="PTHR43199:SF1">
    <property type="entry name" value="GLUTATHIONE HYDROLASE PROENZYME"/>
    <property type="match status" value="1"/>
</dbReference>
<feature type="active site" description="Nucleophile" evidence="9">
    <location>
        <position position="389"/>
    </location>
</feature>